<sequence length="71" mass="8148">MAKSSWIGYARQVVASEGVESEVVEVMGHAILRLVRGSSEVKWYDKGKRENGRRLRKVEWTMIGKNGRWKA</sequence>
<comment type="caution">
    <text evidence="1">The sequence shown here is derived from an EMBL/GenBank/DDBJ whole genome shotgun (WGS) entry which is preliminary data.</text>
</comment>
<proteinExistence type="predicted"/>
<reference evidence="1" key="1">
    <citation type="journal article" date="2020" name="bioRxiv">
        <title>Whole genome comparisons of ergot fungi reveals the divergence and evolution of species within the genus Claviceps are the result of varying mechanisms driving genome evolution and host range expansion.</title>
        <authorList>
            <person name="Wyka S.A."/>
            <person name="Mondo S.J."/>
            <person name="Liu M."/>
            <person name="Dettman J."/>
            <person name="Nalam V."/>
            <person name="Broders K.D."/>
        </authorList>
    </citation>
    <scope>NUCLEOTIDE SEQUENCE</scope>
    <source>
        <strain evidence="1">CCC 602</strain>
    </source>
</reference>
<gene>
    <name evidence="1" type="ORF">E4U43_006436</name>
</gene>
<evidence type="ECO:0000313" key="2">
    <source>
        <dbReference type="Proteomes" id="UP000748025"/>
    </source>
</evidence>
<evidence type="ECO:0000313" key="1">
    <source>
        <dbReference type="EMBL" id="KAG6014529.1"/>
    </source>
</evidence>
<accession>A0A9P7NFY0</accession>
<name>A0A9P7NFY0_9HYPO</name>
<dbReference type="Proteomes" id="UP000748025">
    <property type="component" value="Unassembled WGS sequence"/>
</dbReference>
<organism evidence="1 2">
    <name type="scientific">Claviceps pusilla</name>
    <dbReference type="NCBI Taxonomy" id="123648"/>
    <lineage>
        <taxon>Eukaryota</taxon>
        <taxon>Fungi</taxon>
        <taxon>Dikarya</taxon>
        <taxon>Ascomycota</taxon>
        <taxon>Pezizomycotina</taxon>
        <taxon>Sordariomycetes</taxon>
        <taxon>Hypocreomycetidae</taxon>
        <taxon>Hypocreales</taxon>
        <taxon>Clavicipitaceae</taxon>
        <taxon>Claviceps</taxon>
    </lineage>
</organism>
<dbReference type="AlphaFoldDB" id="A0A9P7NFY0"/>
<keyword evidence="2" id="KW-1185">Reference proteome</keyword>
<dbReference type="EMBL" id="SRPW01000443">
    <property type="protein sequence ID" value="KAG6014529.1"/>
    <property type="molecule type" value="Genomic_DNA"/>
</dbReference>
<protein>
    <submittedName>
        <fullName evidence="1">Uncharacterized protein</fullName>
    </submittedName>
</protein>